<evidence type="ECO:0000313" key="2">
    <source>
        <dbReference type="EMBL" id="KAF3588957.1"/>
    </source>
</evidence>
<name>A0A8S9S6Y5_BRACR</name>
<evidence type="ECO:0000313" key="1">
    <source>
        <dbReference type="EMBL" id="KAF3588956.1"/>
    </source>
</evidence>
<proteinExistence type="predicted"/>
<dbReference type="Proteomes" id="UP000712600">
    <property type="component" value="Unassembled WGS sequence"/>
</dbReference>
<accession>A0A8S9S6Y5</accession>
<reference evidence="2" key="1">
    <citation type="submission" date="2019-12" db="EMBL/GenBank/DDBJ databases">
        <title>Genome sequencing and annotation of Brassica cretica.</title>
        <authorList>
            <person name="Studholme D.J."/>
            <person name="Sarris P."/>
        </authorList>
    </citation>
    <scope>NUCLEOTIDE SEQUENCE</scope>
    <source>
        <strain evidence="2">PFS-109/04</strain>
        <tissue evidence="2">Leaf</tissue>
    </source>
</reference>
<sequence>MRLFMATSMTNEHEILFVCLIVTNLPTTSPLVLTSNLRFTGIFPPLSVASRLAPAPYSGILLPSITTASV</sequence>
<dbReference type="EMBL" id="QGKX02000088">
    <property type="protein sequence ID" value="KAF3588956.1"/>
    <property type="molecule type" value="Genomic_DNA"/>
</dbReference>
<dbReference type="EMBL" id="QGKX02000088">
    <property type="protein sequence ID" value="KAF3588957.1"/>
    <property type="molecule type" value="Genomic_DNA"/>
</dbReference>
<dbReference type="AlphaFoldDB" id="A0A8S9S6Y5"/>
<organism evidence="2 3">
    <name type="scientific">Brassica cretica</name>
    <name type="common">Mustard</name>
    <dbReference type="NCBI Taxonomy" id="69181"/>
    <lineage>
        <taxon>Eukaryota</taxon>
        <taxon>Viridiplantae</taxon>
        <taxon>Streptophyta</taxon>
        <taxon>Embryophyta</taxon>
        <taxon>Tracheophyta</taxon>
        <taxon>Spermatophyta</taxon>
        <taxon>Magnoliopsida</taxon>
        <taxon>eudicotyledons</taxon>
        <taxon>Gunneridae</taxon>
        <taxon>Pentapetalae</taxon>
        <taxon>rosids</taxon>
        <taxon>malvids</taxon>
        <taxon>Brassicales</taxon>
        <taxon>Brassicaceae</taxon>
        <taxon>Brassiceae</taxon>
        <taxon>Brassica</taxon>
    </lineage>
</organism>
<gene>
    <name evidence="1" type="ORF">F2Q69_00031498</name>
    <name evidence="2" type="ORF">F2Q69_00031499</name>
</gene>
<evidence type="ECO:0000313" key="3">
    <source>
        <dbReference type="Proteomes" id="UP000712600"/>
    </source>
</evidence>
<comment type="caution">
    <text evidence="2">The sequence shown here is derived from an EMBL/GenBank/DDBJ whole genome shotgun (WGS) entry which is preliminary data.</text>
</comment>
<protein>
    <submittedName>
        <fullName evidence="2">Uncharacterized protein</fullName>
    </submittedName>
</protein>